<name>A0A139RMU4_STROR</name>
<proteinExistence type="predicted"/>
<evidence type="ECO:0000313" key="2">
    <source>
        <dbReference type="EMBL" id="KXU16054.1"/>
    </source>
</evidence>
<dbReference type="RefSeq" id="WP_277727011.1">
    <property type="nucleotide sequence ID" value="NZ_KQ970796.1"/>
</dbReference>
<dbReference type="AlphaFoldDB" id="A0A139RMU4"/>
<protein>
    <submittedName>
        <fullName evidence="2">Uncharacterized protein</fullName>
    </submittedName>
</protein>
<sequence length="40" mass="4473">MEELKSPDKKGISAKRKIGKPTYESITISKQNNPSLDEPN</sequence>
<accession>A0A139RMU4</accession>
<gene>
    <name evidence="2" type="ORF">SORDD17_00735</name>
</gene>
<organism evidence="2 3">
    <name type="scientific">Streptococcus oralis</name>
    <dbReference type="NCBI Taxonomy" id="1303"/>
    <lineage>
        <taxon>Bacteria</taxon>
        <taxon>Bacillati</taxon>
        <taxon>Bacillota</taxon>
        <taxon>Bacilli</taxon>
        <taxon>Lactobacillales</taxon>
        <taxon>Streptococcaceae</taxon>
        <taxon>Streptococcus</taxon>
    </lineage>
</organism>
<feature type="compositionally biased region" description="Basic and acidic residues" evidence="1">
    <location>
        <begin position="1"/>
        <end position="11"/>
    </location>
</feature>
<evidence type="ECO:0000313" key="3">
    <source>
        <dbReference type="Proteomes" id="UP000072989"/>
    </source>
</evidence>
<feature type="region of interest" description="Disordered" evidence="1">
    <location>
        <begin position="1"/>
        <end position="40"/>
    </location>
</feature>
<comment type="caution">
    <text evidence="2">The sequence shown here is derived from an EMBL/GenBank/DDBJ whole genome shotgun (WGS) entry which is preliminary data.</text>
</comment>
<evidence type="ECO:0000256" key="1">
    <source>
        <dbReference type="SAM" id="MobiDB-lite"/>
    </source>
</evidence>
<dbReference type="EMBL" id="LQZE01000155">
    <property type="protein sequence ID" value="KXU16054.1"/>
    <property type="molecule type" value="Genomic_DNA"/>
</dbReference>
<feature type="compositionally biased region" description="Polar residues" evidence="1">
    <location>
        <begin position="24"/>
        <end position="40"/>
    </location>
</feature>
<reference evidence="2 3" key="1">
    <citation type="submission" date="2016-01" db="EMBL/GenBank/DDBJ databases">
        <title>Highly variable Streptococcus oralis are common among viridans streptococci isolated from primates.</title>
        <authorList>
            <person name="Denapaite D."/>
            <person name="Rieger M."/>
            <person name="Koendgen S."/>
            <person name="Brueckner R."/>
            <person name="Ochigava I."/>
            <person name="Kappeler P."/>
            <person name="Maetz-Rensing K."/>
            <person name="Leendertz F."/>
            <person name="Hakenbeck R."/>
        </authorList>
    </citation>
    <scope>NUCLEOTIDE SEQUENCE [LARGE SCALE GENOMIC DNA]</scope>
    <source>
        <strain evidence="2 3">DD17</strain>
    </source>
</reference>
<dbReference type="Proteomes" id="UP000072989">
    <property type="component" value="Unassembled WGS sequence"/>
</dbReference>